<reference evidence="3" key="2">
    <citation type="submission" date="2025-04" db="UniProtKB">
        <authorList>
            <consortium name="RefSeq"/>
        </authorList>
    </citation>
    <scope>IDENTIFICATION</scope>
    <source>
        <strain evidence="3">DH4</strain>
        <tissue evidence="3">Whole body</tissue>
    </source>
</reference>
<dbReference type="OrthoDB" id="7595620at2759"/>
<evidence type="ECO:0000313" key="3">
    <source>
        <dbReference type="RefSeq" id="XP_026294759.1"/>
    </source>
</evidence>
<accession>A0A7M7KXV4</accession>
<protein>
    <submittedName>
        <fullName evidence="3">Uncharacterized protein LOC102656216</fullName>
    </submittedName>
</protein>
<gene>
    <name evidence="3" type="primary">LOC102656216</name>
</gene>
<dbReference type="AlphaFoldDB" id="A0A7M7KXV4"/>
<dbReference type="GeneID" id="102656216"/>
<dbReference type="EnsemblMetazoa" id="XM_026438974">
    <property type="protein sequence ID" value="XP_026294759"/>
    <property type="gene ID" value="LOC102656216"/>
</dbReference>
<accession>A0A8B8GV14</accession>
<sequence length="97" mass="11657">MEFPLSRKCRRCTIMIKGRFMFTAHCFRRTTRDCFYANTSKCYNLRGVSYDAKVTWVKIMDHYRRLQVSFQEREEGCKLIYSCFGTIAWEYALGHAR</sequence>
<dbReference type="KEGG" id="ame:102656216"/>
<dbReference type="RefSeq" id="XP_026294759.1">
    <property type="nucleotide sequence ID" value="XM_026438974.1"/>
</dbReference>
<reference evidence="1" key="1">
    <citation type="submission" date="2021-01" db="UniProtKB">
        <authorList>
            <consortium name="EnsemblMetazoa"/>
        </authorList>
    </citation>
    <scope>IDENTIFICATION</scope>
    <source>
        <strain evidence="1">DH4</strain>
    </source>
</reference>
<evidence type="ECO:0000313" key="2">
    <source>
        <dbReference type="Proteomes" id="UP000005203"/>
    </source>
</evidence>
<proteinExistence type="predicted"/>
<dbReference type="Proteomes" id="UP000005203">
    <property type="component" value="Linkage group LG2"/>
</dbReference>
<name>A0A7M7KXV4_APIME</name>
<keyword evidence="2" id="KW-1185">Reference proteome</keyword>
<evidence type="ECO:0000313" key="1">
    <source>
        <dbReference type="EnsemblMetazoa" id="XP_026294759"/>
    </source>
</evidence>
<organism evidence="1">
    <name type="scientific">Apis mellifera</name>
    <name type="common">Honeybee</name>
    <dbReference type="NCBI Taxonomy" id="7460"/>
    <lineage>
        <taxon>Eukaryota</taxon>
        <taxon>Metazoa</taxon>
        <taxon>Ecdysozoa</taxon>
        <taxon>Arthropoda</taxon>
        <taxon>Hexapoda</taxon>
        <taxon>Insecta</taxon>
        <taxon>Pterygota</taxon>
        <taxon>Neoptera</taxon>
        <taxon>Endopterygota</taxon>
        <taxon>Hymenoptera</taxon>
        <taxon>Apocrita</taxon>
        <taxon>Aculeata</taxon>
        <taxon>Apoidea</taxon>
        <taxon>Anthophila</taxon>
        <taxon>Apidae</taxon>
        <taxon>Apis</taxon>
    </lineage>
</organism>